<reference evidence="1 2" key="1">
    <citation type="submission" date="2023-04" db="EMBL/GenBank/DDBJ databases">
        <title>Klugiella caeni sp. nov. isolated from the sludge of biochemical tank.</title>
        <authorList>
            <person name="Geng K."/>
        </authorList>
    </citation>
    <scope>NUCLEOTIDE SEQUENCE [LARGE SCALE GENOMIC DNA]</scope>
    <source>
        <strain evidence="1 2">YN-L-19</strain>
    </source>
</reference>
<proteinExistence type="predicted"/>
<accession>A0AAW6TBN6</accession>
<dbReference type="Proteomes" id="UP001321506">
    <property type="component" value="Unassembled WGS sequence"/>
</dbReference>
<name>A0AAW6TBN6_9MICO</name>
<comment type="caution">
    <text evidence="1">The sequence shown here is derived from an EMBL/GenBank/DDBJ whole genome shotgun (WGS) entry which is preliminary data.</text>
</comment>
<keyword evidence="2" id="KW-1185">Reference proteome</keyword>
<sequence>MSHGATFKRAAASIAAAGVLAIGLSGCGFLTPQATTKNYSASDGVNGTVGDVRLLNILALSSDGTDLALVGSVYNDGDSAVTVRFQAVDAPAVTESVRVEPGQSVRLGIDETLVMSGVDAELGSIVPIYAQYGSKESGSELQVPLLDGSLPEYEAFLPESNS</sequence>
<dbReference type="EMBL" id="JASATX010000002">
    <property type="protein sequence ID" value="MDI2098745.1"/>
    <property type="molecule type" value="Genomic_DNA"/>
</dbReference>
<evidence type="ECO:0000313" key="1">
    <source>
        <dbReference type="EMBL" id="MDI2098745.1"/>
    </source>
</evidence>
<gene>
    <name evidence="1" type="ORF">QF206_07170</name>
</gene>
<dbReference type="RefSeq" id="WP_281488523.1">
    <property type="nucleotide sequence ID" value="NZ_JASATX010000002.1"/>
</dbReference>
<dbReference type="AlphaFoldDB" id="A0AAW6TBN6"/>
<protein>
    <recommendedName>
        <fullName evidence="3">DNA modification methylase</fullName>
    </recommendedName>
</protein>
<evidence type="ECO:0000313" key="2">
    <source>
        <dbReference type="Proteomes" id="UP001321506"/>
    </source>
</evidence>
<evidence type="ECO:0008006" key="3">
    <source>
        <dbReference type="Google" id="ProtNLM"/>
    </source>
</evidence>
<organism evidence="1 2">
    <name type="scientific">Ruicaihuangia caeni</name>
    <dbReference type="NCBI Taxonomy" id="3042517"/>
    <lineage>
        <taxon>Bacteria</taxon>
        <taxon>Bacillati</taxon>
        <taxon>Actinomycetota</taxon>
        <taxon>Actinomycetes</taxon>
        <taxon>Micrococcales</taxon>
        <taxon>Microbacteriaceae</taxon>
        <taxon>Ruicaihuangia</taxon>
    </lineage>
</organism>